<protein>
    <submittedName>
        <fullName evidence="2">Uncharacterized protein</fullName>
    </submittedName>
</protein>
<sequence length="459" mass="53809">MSKKSEMEASGTGERTELEILKEDMAEQKERKVNFLEDMEYEWVIKWENLVDGWLEGEAIELHVQNQPGRGNEIMAALQINDEWLMAYDDYTDHDNQEEWEWDPTPNEWQMLEEADYQQPFGQPPENLEDFFGNVQFWEQEFVWDVKPTEYQLIEKNDPLDTFSLSHLFRHETRLSLNEINRQHQAMSMFGKEYNSDPSKFIVPDTEPKPIVYVPEEPEVLFLGNFEMEDKHLMEGWTEREIVEFLMGGEPIVEPEPVMEEEKMDEELYSFVPPMAFDESSLPKGYEQKGRMEDMCPLDGVTLPLLWKDDPGQPMVETVFEDTDWFPQAYIIGESLPRPAAPFPPQPDVGNGEVWTVNKAMMDDSFWMDSAIDGLSKRLETVDINKRKAKESLEDVWMEDPDMKQKMEEIKKGKCKVGENIWGSNQGMWNETVSRLTRSGRVYQPDRLQNRNPTQHSQT</sequence>
<organism evidence="2 3">
    <name type="scientific">Rhododendron simsii</name>
    <name type="common">Sims's rhododendron</name>
    <dbReference type="NCBI Taxonomy" id="118357"/>
    <lineage>
        <taxon>Eukaryota</taxon>
        <taxon>Viridiplantae</taxon>
        <taxon>Streptophyta</taxon>
        <taxon>Embryophyta</taxon>
        <taxon>Tracheophyta</taxon>
        <taxon>Spermatophyta</taxon>
        <taxon>Magnoliopsida</taxon>
        <taxon>eudicotyledons</taxon>
        <taxon>Gunneridae</taxon>
        <taxon>Pentapetalae</taxon>
        <taxon>asterids</taxon>
        <taxon>Ericales</taxon>
        <taxon>Ericaceae</taxon>
        <taxon>Ericoideae</taxon>
        <taxon>Rhodoreae</taxon>
        <taxon>Rhododendron</taxon>
    </lineage>
</organism>
<reference evidence="2" key="1">
    <citation type="submission" date="2019-11" db="EMBL/GenBank/DDBJ databases">
        <authorList>
            <person name="Liu Y."/>
            <person name="Hou J."/>
            <person name="Li T.-Q."/>
            <person name="Guan C.-H."/>
            <person name="Wu X."/>
            <person name="Wu H.-Z."/>
            <person name="Ling F."/>
            <person name="Zhang R."/>
            <person name="Shi X.-G."/>
            <person name="Ren J.-P."/>
            <person name="Chen E.-F."/>
            <person name="Sun J.-M."/>
        </authorList>
    </citation>
    <scope>NUCLEOTIDE SEQUENCE</scope>
    <source>
        <strain evidence="2">Adult_tree_wgs_1</strain>
        <tissue evidence="2">Leaves</tissue>
    </source>
</reference>
<dbReference type="EMBL" id="WJXA01000009">
    <property type="protein sequence ID" value="KAF7132375.1"/>
    <property type="molecule type" value="Genomic_DNA"/>
</dbReference>
<evidence type="ECO:0000313" key="2">
    <source>
        <dbReference type="EMBL" id="KAF7132375.1"/>
    </source>
</evidence>
<feature type="region of interest" description="Disordered" evidence="1">
    <location>
        <begin position="1"/>
        <end position="21"/>
    </location>
</feature>
<keyword evidence="3" id="KW-1185">Reference proteome</keyword>
<comment type="caution">
    <text evidence="2">The sequence shown here is derived from an EMBL/GenBank/DDBJ whole genome shotgun (WGS) entry which is preliminary data.</text>
</comment>
<dbReference type="AlphaFoldDB" id="A0A834LE33"/>
<feature type="compositionally biased region" description="Polar residues" evidence="1">
    <location>
        <begin position="450"/>
        <end position="459"/>
    </location>
</feature>
<dbReference type="Proteomes" id="UP000626092">
    <property type="component" value="Unassembled WGS sequence"/>
</dbReference>
<feature type="region of interest" description="Disordered" evidence="1">
    <location>
        <begin position="439"/>
        <end position="459"/>
    </location>
</feature>
<gene>
    <name evidence="2" type="ORF">RHSIM_Rhsim09G0077900</name>
</gene>
<name>A0A834LE33_RHOSS</name>
<evidence type="ECO:0000313" key="3">
    <source>
        <dbReference type="Proteomes" id="UP000626092"/>
    </source>
</evidence>
<accession>A0A834LE33</accession>
<proteinExistence type="predicted"/>
<evidence type="ECO:0000256" key="1">
    <source>
        <dbReference type="SAM" id="MobiDB-lite"/>
    </source>
</evidence>